<keyword evidence="2" id="KW-1185">Reference proteome</keyword>
<proteinExistence type="predicted"/>
<gene>
    <name evidence="1" type="ORF">GCM10011413_42730</name>
</gene>
<protein>
    <submittedName>
        <fullName evidence="1">Uncharacterized protein</fullName>
    </submittedName>
</protein>
<dbReference type="Proteomes" id="UP000622648">
    <property type="component" value="Unassembled WGS sequence"/>
</dbReference>
<name>A0ABQ1T1V3_9SPHI</name>
<comment type="caution">
    <text evidence="1">The sequence shown here is derived from an EMBL/GenBank/DDBJ whole genome shotgun (WGS) entry which is preliminary data.</text>
</comment>
<evidence type="ECO:0000313" key="2">
    <source>
        <dbReference type="Proteomes" id="UP000622648"/>
    </source>
</evidence>
<evidence type="ECO:0000313" key="1">
    <source>
        <dbReference type="EMBL" id="GGE71418.1"/>
    </source>
</evidence>
<sequence length="153" mass="17678">MVLGLGFILETILLRAPIPIYNYNIKNMRKEIIDKYQIRFENLKIDLGRGPNNEKLIDININDLGGFLISIKKPDYYTSELLLDIARALEGPETEEGIEKGGTTVLFYIHKTRTDFYSNYSDDFFSIPTIDFKEIVIGWRDFLLQPPLDGAKR</sequence>
<dbReference type="EMBL" id="BMJO01000018">
    <property type="protein sequence ID" value="GGE71418.1"/>
    <property type="molecule type" value="Genomic_DNA"/>
</dbReference>
<organism evidence="1 2">
    <name type="scientific">Pedobacter psychrotolerans</name>
    <dbReference type="NCBI Taxonomy" id="1843235"/>
    <lineage>
        <taxon>Bacteria</taxon>
        <taxon>Pseudomonadati</taxon>
        <taxon>Bacteroidota</taxon>
        <taxon>Sphingobacteriia</taxon>
        <taxon>Sphingobacteriales</taxon>
        <taxon>Sphingobacteriaceae</taxon>
        <taxon>Pedobacter</taxon>
    </lineage>
</organism>
<reference evidence="2" key="1">
    <citation type="journal article" date="2019" name="Int. J. Syst. Evol. Microbiol.">
        <title>The Global Catalogue of Microorganisms (GCM) 10K type strain sequencing project: providing services to taxonomists for standard genome sequencing and annotation.</title>
        <authorList>
            <consortium name="The Broad Institute Genomics Platform"/>
            <consortium name="The Broad Institute Genome Sequencing Center for Infectious Disease"/>
            <person name="Wu L."/>
            <person name="Ma J."/>
        </authorList>
    </citation>
    <scope>NUCLEOTIDE SEQUENCE [LARGE SCALE GENOMIC DNA]</scope>
    <source>
        <strain evidence="2">CGMCC 1.15644</strain>
    </source>
</reference>
<accession>A0ABQ1T1V3</accession>